<keyword evidence="3 9" id="KW-0813">Transport</keyword>
<dbReference type="NCBIfam" id="NF000282">
    <property type="entry name" value="RND_permease_1"/>
    <property type="match status" value="1"/>
</dbReference>
<feature type="transmembrane region" description="Helical" evidence="9">
    <location>
        <begin position="471"/>
        <end position="498"/>
    </location>
</feature>
<evidence type="ECO:0000256" key="4">
    <source>
        <dbReference type="ARBA" id="ARBA00022475"/>
    </source>
</evidence>
<evidence type="ECO:0000256" key="3">
    <source>
        <dbReference type="ARBA" id="ARBA00022448"/>
    </source>
</evidence>
<feature type="transmembrane region" description="Helical" evidence="9">
    <location>
        <begin position="341"/>
        <end position="361"/>
    </location>
</feature>
<feature type="domain" description="SSD" evidence="10">
    <location>
        <begin position="367"/>
        <end position="496"/>
    </location>
</feature>
<dbReference type="Gene3D" id="3.30.70.1440">
    <property type="entry name" value="Multidrug efflux transporter AcrB pore domain"/>
    <property type="match status" value="1"/>
</dbReference>
<sequence length="1040" mass="112599">MNVSQFFISRPIFAGVLSILIFIGGAIAVWQLPITEYPEVVPPTVVVTANYPGANPEVIAETVATPLEQEINGVENMLYMSSQATSDGRMTLTITFAIGTDPDDATTLVQNRVNRATPRLPQEVQRLGVVTEKSSPNLTMVVHLTSPDNRYDMLYLSNYADQNVKDELARIDGVGQVRLFGAGEFSMRVWLNPSKLAALQMNPGDVVAAIADQNQQAAAGSLGAQPNGSSEFQLLINVRGRLKDESEFENIIVKTGDDGEITRLKDIARIELGANTYSLRSLLNNKPAAAIPIFQAPGSNAIQISDDVRARMAELSQLFPEGLEFDIVYDPTVFVRGSIEAVVNTLFEAVLLVVLVVVLFLQTWRASIIPLVAVPISLVGTFAFMQLMGFSLNALSLFGLVLAIGIVVDDAIVVVENVERNIAEGKTPFDATVQAMKEVTGPIIATTLVLAAVFVPTAFMSGLTGQFYKQFALTITISTVISAINSLTLSPALSALLLKPHGKSNDWLTRGMDKVFGRFVFAPFNRLFERSAKGYTNAVGGLIRKSSIVLVLYAGLIALTYNQFATTPTGYVPPQDKQYLVAFAQLPNAASLDRTEEVIREMSRIAMEHPGVSDAVAFPGLNINGFTNSPSSGILFTPLKPFDERESPELSAGAIAAKLNQQFGSIKGAYVAIFPPPPVNGLGTIGGFRLQVEDRGNLGFEELERVTQEVIGKAWQHPALTDAFTSFTVAVPQLDVDVDREKAVSQGVNIDTLFTTMQAYLGSLYVNDFNLFGRTYQVNVQADAQYRQDIEDISQFKIRNAQGDMIPLGSFLDVEHSAGPDRVMHYNGYITAEINGAPAPGYSSDQARAAIEKILAETLPLGMTYEWTELTYQQILAGNAAAYIFPLVVLLVFLVLAAQYESLRLPLAIILIVPMTLLSALIGVKIYGGDNNIFTQIGLIVLVGLATKNAILIVEFAKELQDSGMSALAAIKEASRLRLRPILMTSIAFIMGVLPMVLSTGAGAEMRQAMGVAVFSGMIGVTVFGLILTPVFYYLLKRKG</sequence>
<dbReference type="Pfam" id="PF00873">
    <property type="entry name" value="ACR_tran"/>
    <property type="match status" value="1"/>
</dbReference>
<dbReference type="SUPFAM" id="SSF82714">
    <property type="entry name" value="Multidrug efflux transporter AcrB TolC docking domain, DN and DC subdomains"/>
    <property type="match status" value="2"/>
</dbReference>
<comment type="caution">
    <text evidence="11">The sequence shown here is derived from an EMBL/GenBank/DDBJ whole genome shotgun (WGS) entry which is preliminary data.</text>
</comment>
<keyword evidence="4" id="KW-1003">Cell membrane</keyword>
<accession>A0A6N9TDK1</accession>
<keyword evidence="12" id="KW-1185">Reference proteome</keyword>
<dbReference type="GO" id="GO:0009636">
    <property type="term" value="P:response to toxic substance"/>
    <property type="evidence" value="ECO:0007669"/>
    <property type="project" value="UniProtKB-ARBA"/>
</dbReference>
<dbReference type="Gene3D" id="1.20.1640.10">
    <property type="entry name" value="Multidrug efflux transporter AcrB transmembrane domain"/>
    <property type="match status" value="2"/>
</dbReference>
<dbReference type="FunFam" id="1.20.1640.10:FF:000001">
    <property type="entry name" value="Efflux pump membrane transporter"/>
    <property type="match status" value="1"/>
</dbReference>
<comment type="subcellular location">
    <subcellularLocation>
        <location evidence="1 9">Cell inner membrane</location>
        <topology evidence="1 9">Multi-pass membrane protein</topology>
    </subcellularLocation>
</comment>
<feature type="transmembrane region" description="Helical" evidence="9">
    <location>
        <begin position="977"/>
        <end position="998"/>
    </location>
</feature>
<dbReference type="InterPro" id="IPR027463">
    <property type="entry name" value="AcrB_DN_DC_subdom"/>
</dbReference>
<feature type="transmembrane region" description="Helical" evidence="9">
    <location>
        <begin position="394"/>
        <end position="418"/>
    </location>
</feature>
<dbReference type="InterPro" id="IPR000731">
    <property type="entry name" value="SSD"/>
</dbReference>
<dbReference type="Gene3D" id="3.30.70.1320">
    <property type="entry name" value="Multidrug efflux transporter AcrB pore domain like"/>
    <property type="match status" value="1"/>
</dbReference>
<gene>
    <name evidence="11" type="ORF">GTQ48_01220</name>
</gene>
<dbReference type="GO" id="GO:0015562">
    <property type="term" value="F:efflux transmembrane transporter activity"/>
    <property type="evidence" value="ECO:0007669"/>
    <property type="project" value="InterPro"/>
</dbReference>
<keyword evidence="6 9" id="KW-0812">Transmembrane</keyword>
<dbReference type="PROSITE" id="PS50156">
    <property type="entry name" value="SSD"/>
    <property type="match status" value="1"/>
</dbReference>
<keyword evidence="8 9" id="KW-0472">Membrane</keyword>
<feature type="transmembrane region" description="Helical" evidence="9">
    <location>
        <begin position="439"/>
        <end position="459"/>
    </location>
</feature>
<dbReference type="Proteomes" id="UP000471381">
    <property type="component" value="Unassembled WGS sequence"/>
</dbReference>
<dbReference type="Gene3D" id="3.30.70.1430">
    <property type="entry name" value="Multidrug efflux transporter AcrB pore domain"/>
    <property type="match status" value="2"/>
</dbReference>
<keyword evidence="5 9" id="KW-0997">Cell inner membrane</keyword>
<evidence type="ECO:0000256" key="2">
    <source>
        <dbReference type="ARBA" id="ARBA00010942"/>
    </source>
</evidence>
<dbReference type="SUPFAM" id="SSF82693">
    <property type="entry name" value="Multidrug efflux transporter AcrB pore domain, PN1, PN2, PC1 and PC2 subdomains"/>
    <property type="match status" value="4"/>
</dbReference>
<dbReference type="Gene3D" id="3.30.2090.10">
    <property type="entry name" value="Multidrug efflux transporter AcrB TolC docking domain, DN and DC subdomains"/>
    <property type="match status" value="2"/>
</dbReference>
<dbReference type="InterPro" id="IPR004764">
    <property type="entry name" value="MdtF-like"/>
</dbReference>
<evidence type="ECO:0000256" key="8">
    <source>
        <dbReference type="ARBA" id="ARBA00023136"/>
    </source>
</evidence>
<dbReference type="FunFam" id="3.30.70.1430:FF:000001">
    <property type="entry name" value="Efflux pump membrane transporter"/>
    <property type="match status" value="1"/>
</dbReference>
<dbReference type="InterPro" id="IPR001036">
    <property type="entry name" value="Acrflvin-R"/>
</dbReference>
<comment type="similarity">
    <text evidence="2 9">Belongs to the resistance-nodulation-cell division (RND) (TC 2.A.6) family.</text>
</comment>
<evidence type="ECO:0000256" key="7">
    <source>
        <dbReference type="ARBA" id="ARBA00022989"/>
    </source>
</evidence>
<evidence type="ECO:0000313" key="12">
    <source>
        <dbReference type="Proteomes" id="UP000471381"/>
    </source>
</evidence>
<evidence type="ECO:0000256" key="5">
    <source>
        <dbReference type="ARBA" id="ARBA00022519"/>
    </source>
</evidence>
<keyword evidence="7 9" id="KW-1133">Transmembrane helix</keyword>
<dbReference type="SUPFAM" id="SSF82866">
    <property type="entry name" value="Multidrug efflux transporter AcrB transmembrane domain"/>
    <property type="match status" value="2"/>
</dbReference>
<evidence type="ECO:0000256" key="6">
    <source>
        <dbReference type="ARBA" id="ARBA00022692"/>
    </source>
</evidence>
<evidence type="ECO:0000313" key="11">
    <source>
        <dbReference type="EMBL" id="NDW14155.1"/>
    </source>
</evidence>
<dbReference type="RefSeq" id="WP_163104649.1">
    <property type="nucleotide sequence ID" value="NZ_JAAAWO010000001.1"/>
</dbReference>
<dbReference type="NCBIfam" id="TIGR00915">
    <property type="entry name" value="2A0602"/>
    <property type="match status" value="1"/>
</dbReference>
<dbReference type="AlphaFoldDB" id="A0A6N9TDK1"/>
<proteinExistence type="inferred from homology"/>
<dbReference type="PRINTS" id="PR00702">
    <property type="entry name" value="ACRIFLAVINRP"/>
</dbReference>
<evidence type="ECO:0000256" key="9">
    <source>
        <dbReference type="RuleBase" id="RU364070"/>
    </source>
</evidence>
<feature type="transmembrane region" description="Helical" evidence="9">
    <location>
        <begin position="368"/>
        <end position="388"/>
    </location>
</feature>
<dbReference type="EMBL" id="JAAAWO010000001">
    <property type="protein sequence ID" value="NDW14155.1"/>
    <property type="molecule type" value="Genomic_DNA"/>
</dbReference>
<dbReference type="PANTHER" id="PTHR32063">
    <property type="match status" value="1"/>
</dbReference>
<organism evidence="11 12">
    <name type="scientific">Alteromonas genovensis</name>
    <dbReference type="NCBI Taxonomy" id="471225"/>
    <lineage>
        <taxon>Bacteria</taxon>
        <taxon>Pseudomonadati</taxon>
        <taxon>Pseudomonadota</taxon>
        <taxon>Gammaproteobacteria</taxon>
        <taxon>Alteromonadales</taxon>
        <taxon>Alteromonadaceae</taxon>
        <taxon>Alteromonas/Salinimonas group</taxon>
        <taxon>Alteromonas</taxon>
    </lineage>
</organism>
<protein>
    <recommendedName>
        <fullName evidence="9">Efflux pump membrane transporter</fullName>
    </recommendedName>
</protein>
<feature type="transmembrane region" description="Helical" evidence="9">
    <location>
        <begin position="880"/>
        <end position="898"/>
    </location>
</feature>
<name>A0A6N9TDK1_9ALTE</name>
<dbReference type="GO" id="GO:0042910">
    <property type="term" value="F:xenobiotic transmembrane transporter activity"/>
    <property type="evidence" value="ECO:0007669"/>
    <property type="project" value="TreeGrafter"/>
</dbReference>
<comment type="caution">
    <text evidence="9">Lacks conserved residue(s) required for the propagation of feature annotation.</text>
</comment>
<reference evidence="11 12" key="1">
    <citation type="submission" date="2020-01" db="EMBL/GenBank/DDBJ databases">
        <title>Genomes of bacteria type strains.</title>
        <authorList>
            <person name="Chen J."/>
            <person name="Zhu S."/>
            <person name="Yang J."/>
        </authorList>
    </citation>
    <scope>NUCLEOTIDE SEQUENCE [LARGE SCALE GENOMIC DNA]</scope>
    <source>
        <strain evidence="11 12">LMG 24078</strain>
    </source>
</reference>
<feature type="transmembrane region" description="Helical" evidence="9">
    <location>
        <begin position="12"/>
        <end position="32"/>
    </location>
</feature>
<evidence type="ECO:0000259" key="10">
    <source>
        <dbReference type="PROSITE" id="PS50156"/>
    </source>
</evidence>
<dbReference type="GO" id="GO:0005886">
    <property type="term" value="C:plasma membrane"/>
    <property type="evidence" value="ECO:0007669"/>
    <property type="project" value="UniProtKB-SubCell"/>
</dbReference>
<feature type="transmembrane region" description="Helical" evidence="9">
    <location>
        <begin position="1010"/>
        <end position="1036"/>
    </location>
</feature>
<feature type="transmembrane region" description="Helical" evidence="9">
    <location>
        <begin position="905"/>
        <end position="927"/>
    </location>
</feature>
<evidence type="ECO:0000256" key="1">
    <source>
        <dbReference type="ARBA" id="ARBA00004429"/>
    </source>
</evidence>
<dbReference type="PANTHER" id="PTHR32063:SF11">
    <property type="entry name" value="CATION OR DRUG EFFLUX SYSTEM PROTEIN"/>
    <property type="match status" value="1"/>
</dbReference>